<evidence type="ECO:0000313" key="2">
    <source>
        <dbReference type="Proteomes" id="UP000218231"/>
    </source>
</evidence>
<evidence type="ECO:0008006" key="3">
    <source>
        <dbReference type="Google" id="ProtNLM"/>
    </source>
</evidence>
<gene>
    <name evidence="1" type="ORF">WR25_15781</name>
</gene>
<evidence type="ECO:0000313" key="1">
    <source>
        <dbReference type="EMBL" id="PAV66400.1"/>
    </source>
</evidence>
<dbReference type="Proteomes" id="UP000218231">
    <property type="component" value="Unassembled WGS sequence"/>
</dbReference>
<name>A0A2A2JXR0_9BILA</name>
<dbReference type="AlphaFoldDB" id="A0A2A2JXR0"/>
<accession>A0A2A2JXR0</accession>
<sequence>MTTTRKCSIRSAKAKACRLQNKLRDAIRADNPDLDPADVLPCPMGSSGADIILTPAAKRVHPYSYEAKAHANGFAKAYAAIDQAERGDGLMPVAVVQHDRAKPLAILHLDDLRELQRLARWARDHGG</sequence>
<reference evidence="1 2" key="1">
    <citation type="journal article" date="2017" name="Curr. Biol.">
        <title>Genome architecture and evolution of a unichromosomal asexual nematode.</title>
        <authorList>
            <person name="Fradin H."/>
            <person name="Zegar C."/>
            <person name="Gutwein M."/>
            <person name="Lucas J."/>
            <person name="Kovtun M."/>
            <person name="Corcoran D."/>
            <person name="Baugh L.R."/>
            <person name="Kiontke K."/>
            <person name="Gunsalus K."/>
            <person name="Fitch D.H."/>
            <person name="Piano F."/>
        </authorList>
    </citation>
    <scope>NUCLEOTIDE SEQUENCE [LARGE SCALE GENOMIC DNA]</scope>
    <source>
        <strain evidence="1">PF1309</strain>
    </source>
</reference>
<protein>
    <recommendedName>
        <fullName evidence="3">Holliday junction resolvase</fullName>
    </recommendedName>
</protein>
<proteinExistence type="predicted"/>
<comment type="caution">
    <text evidence="1">The sequence shown here is derived from an EMBL/GenBank/DDBJ whole genome shotgun (WGS) entry which is preliminary data.</text>
</comment>
<keyword evidence="2" id="KW-1185">Reference proteome</keyword>
<organism evidence="1 2">
    <name type="scientific">Diploscapter pachys</name>
    <dbReference type="NCBI Taxonomy" id="2018661"/>
    <lineage>
        <taxon>Eukaryota</taxon>
        <taxon>Metazoa</taxon>
        <taxon>Ecdysozoa</taxon>
        <taxon>Nematoda</taxon>
        <taxon>Chromadorea</taxon>
        <taxon>Rhabditida</taxon>
        <taxon>Rhabditina</taxon>
        <taxon>Rhabditomorpha</taxon>
        <taxon>Rhabditoidea</taxon>
        <taxon>Rhabditidae</taxon>
        <taxon>Diploscapter</taxon>
    </lineage>
</organism>
<dbReference type="EMBL" id="LIAE01010104">
    <property type="protein sequence ID" value="PAV66400.1"/>
    <property type="molecule type" value="Genomic_DNA"/>
</dbReference>